<evidence type="ECO:0000313" key="2">
    <source>
        <dbReference type="EMBL" id="GAB79331.1"/>
    </source>
</evidence>
<name>K6UNX4_9MICO</name>
<comment type="similarity">
    <text evidence="1">Belongs to the class-IV pyridoxal-phosphate-dependent aminotransferase family.</text>
</comment>
<dbReference type="InterPro" id="IPR043131">
    <property type="entry name" value="BCAT-like_N"/>
</dbReference>
<dbReference type="AlphaFoldDB" id="K6UNX4"/>
<dbReference type="eggNOG" id="COG0115">
    <property type="taxonomic scope" value="Bacteria"/>
</dbReference>
<dbReference type="InterPro" id="IPR050571">
    <property type="entry name" value="Class-IV_PLP-Dep_Aminotrnsfr"/>
</dbReference>
<reference evidence="2 3" key="1">
    <citation type="submission" date="2012-08" db="EMBL/GenBank/DDBJ databases">
        <title>Whole genome shotgun sequence of Austwickia chelonae NBRC 105200.</title>
        <authorList>
            <person name="Yoshida I."/>
            <person name="Hosoyama A."/>
            <person name="Tsuchikane K."/>
            <person name="Katsumata H."/>
            <person name="Ando Y."/>
            <person name="Ohji S."/>
            <person name="Hamada M."/>
            <person name="Tamura T."/>
            <person name="Yamazoe A."/>
            <person name="Yamazaki S."/>
            <person name="Fujita N."/>
        </authorList>
    </citation>
    <scope>NUCLEOTIDE SEQUENCE [LARGE SCALE GENOMIC DNA]</scope>
    <source>
        <strain evidence="2 3">NBRC 105200</strain>
    </source>
</reference>
<proteinExistence type="inferred from homology"/>
<dbReference type="Proteomes" id="UP000008495">
    <property type="component" value="Unassembled WGS sequence"/>
</dbReference>
<comment type="caution">
    <text evidence="2">The sequence shown here is derived from an EMBL/GenBank/DDBJ whole genome shotgun (WGS) entry which is preliminary data.</text>
</comment>
<dbReference type="InterPro" id="IPR001544">
    <property type="entry name" value="Aminotrans_IV"/>
</dbReference>
<accession>K6UNX4</accession>
<dbReference type="GO" id="GO:0008483">
    <property type="term" value="F:transaminase activity"/>
    <property type="evidence" value="ECO:0007669"/>
    <property type="project" value="UniProtKB-KW"/>
</dbReference>
<dbReference type="InterPro" id="IPR036038">
    <property type="entry name" value="Aminotransferase-like"/>
</dbReference>
<dbReference type="NCBIfam" id="NF005888">
    <property type="entry name" value="PRK07849.1-3"/>
    <property type="match status" value="1"/>
</dbReference>
<dbReference type="GO" id="GO:0005829">
    <property type="term" value="C:cytosol"/>
    <property type="evidence" value="ECO:0007669"/>
    <property type="project" value="TreeGrafter"/>
</dbReference>
<keyword evidence="2" id="KW-0032">Aminotransferase</keyword>
<dbReference type="RefSeq" id="WP_006504089.1">
    <property type="nucleotide sequence ID" value="NZ_BAGZ01000022.1"/>
</dbReference>
<dbReference type="PANTHER" id="PTHR42743:SF11">
    <property type="entry name" value="AMINODEOXYCHORISMATE LYASE"/>
    <property type="match status" value="1"/>
</dbReference>
<dbReference type="Pfam" id="PF01063">
    <property type="entry name" value="Aminotran_4"/>
    <property type="match status" value="1"/>
</dbReference>
<dbReference type="Gene3D" id="3.30.470.10">
    <property type="match status" value="1"/>
</dbReference>
<dbReference type="Gene3D" id="3.20.10.10">
    <property type="entry name" value="D-amino Acid Aminotransferase, subunit A, domain 2"/>
    <property type="match status" value="1"/>
</dbReference>
<gene>
    <name evidence="2" type="ORF">AUCHE_22_01010</name>
</gene>
<dbReference type="SUPFAM" id="SSF56752">
    <property type="entry name" value="D-aminoacid aminotransferase-like PLP-dependent enzymes"/>
    <property type="match status" value="1"/>
</dbReference>
<sequence>MNPDGKVALVAVIGRGLVDADTPVLTADDLGATRGDGCFDATRVTTDPDGHSRAENLDAHLDRLAASAAALDIDPPDHAQWRALIAEMLTAWELPGEAVLKLVLTRGREWAPGTPTAYATLVHRSVPLTGGDPFAARRGISAVTLSRGHPHDAYADAPWLLGGVKTLSYVVNAAAQREARRRGADDVLFVTTDGYCLDGPTSGLVVIHGNRLRTTPTGATGLLGSVTVDRIVTAARADGMDARHALIPVADLTDADGIWLVSSGRGPAPVRVLDGQALAVDEALVSRVAGYAGFAVPDSTADPAGH</sequence>
<keyword evidence="2" id="KW-0808">Transferase</keyword>
<evidence type="ECO:0000313" key="3">
    <source>
        <dbReference type="Proteomes" id="UP000008495"/>
    </source>
</evidence>
<dbReference type="PANTHER" id="PTHR42743">
    <property type="entry name" value="AMINO-ACID AMINOTRANSFERASE"/>
    <property type="match status" value="1"/>
</dbReference>
<dbReference type="GO" id="GO:0046394">
    <property type="term" value="P:carboxylic acid biosynthetic process"/>
    <property type="evidence" value="ECO:0007669"/>
    <property type="project" value="UniProtKB-ARBA"/>
</dbReference>
<dbReference type="STRING" id="100225.SAMN05421595_2641"/>
<protein>
    <submittedName>
        <fullName evidence="2">Putative aminotransferase</fullName>
    </submittedName>
</protein>
<evidence type="ECO:0000256" key="1">
    <source>
        <dbReference type="ARBA" id="ARBA00009320"/>
    </source>
</evidence>
<dbReference type="EMBL" id="BAGZ01000022">
    <property type="protein sequence ID" value="GAB79331.1"/>
    <property type="molecule type" value="Genomic_DNA"/>
</dbReference>
<organism evidence="2 3">
    <name type="scientific">Austwickia chelonae NBRC 105200</name>
    <dbReference type="NCBI Taxonomy" id="1184607"/>
    <lineage>
        <taxon>Bacteria</taxon>
        <taxon>Bacillati</taxon>
        <taxon>Actinomycetota</taxon>
        <taxon>Actinomycetes</taxon>
        <taxon>Micrococcales</taxon>
        <taxon>Dermatophilaceae</taxon>
        <taxon>Austwickia</taxon>
    </lineage>
</organism>
<keyword evidence="3" id="KW-1185">Reference proteome</keyword>
<dbReference type="InterPro" id="IPR043132">
    <property type="entry name" value="BCAT-like_C"/>
</dbReference>